<name>A0A1Y2CA98_9FUNG</name>
<sequence>MNSYISFDKKRIPFRSIPHLNLHSYLRKPQASRQPNPKQKQKTITNQSKPSHSQCPHQDIHLQQRGDTHPTQTAAQSHPLLQQQPSRHQEPGASAIDWVFQARGSLQGRLV</sequence>
<accession>A0A1Y2CA98</accession>
<feature type="compositionally biased region" description="Basic and acidic residues" evidence="1">
    <location>
        <begin position="58"/>
        <end position="68"/>
    </location>
</feature>
<protein>
    <submittedName>
        <fullName evidence="2">Uncharacterized protein</fullName>
    </submittedName>
</protein>
<dbReference type="AlphaFoldDB" id="A0A1Y2CA98"/>
<proteinExistence type="predicted"/>
<organism evidence="2 3">
    <name type="scientific">Rhizoclosmatium globosum</name>
    <dbReference type="NCBI Taxonomy" id="329046"/>
    <lineage>
        <taxon>Eukaryota</taxon>
        <taxon>Fungi</taxon>
        <taxon>Fungi incertae sedis</taxon>
        <taxon>Chytridiomycota</taxon>
        <taxon>Chytridiomycota incertae sedis</taxon>
        <taxon>Chytridiomycetes</taxon>
        <taxon>Chytridiales</taxon>
        <taxon>Chytriomycetaceae</taxon>
        <taxon>Rhizoclosmatium</taxon>
    </lineage>
</organism>
<feature type="compositionally biased region" description="Polar residues" evidence="1">
    <location>
        <begin position="31"/>
        <end position="56"/>
    </location>
</feature>
<dbReference type="EMBL" id="MCGO01000023">
    <property type="protein sequence ID" value="ORY43950.1"/>
    <property type="molecule type" value="Genomic_DNA"/>
</dbReference>
<keyword evidence="3" id="KW-1185">Reference proteome</keyword>
<evidence type="ECO:0000313" key="2">
    <source>
        <dbReference type="EMBL" id="ORY43950.1"/>
    </source>
</evidence>
<evidence type="ECO:0000313" key="3">
    <source>
        <dbReference type="Proteomes" id="UP000193642"/>
    </source>
</evidence>
<dbReference type="Proteomes" id="UP000193642">
    <property type="component" value="Unassembled WGS sequence"/>
</dbReference>
<feature type="region of interest" description="Disordered" evidence="1">
    <location>
        <begin position="25"/>
        <end position="94"/>
    </location>
</feature>
<feature type="compositionally biased region" description="Polar residues" evidence="1">
    <location>
        <begin position="69"/>
        <end position="86"/>
    </location>
</feature>
<reference evidence="2 3" key="1">
    <citation type="submission" date="2016-07" db="EMBL/GenBank/DDBJ databases">
        <title>Pervasive Adenine N6-methylation of Active Genes in Fungi.</title>
        <authorList>
            <consortium name="DOE Joint Genome Institute"/>
            <person name="Mondo S.J."/>
            <person name="Dannebaum R.O."/>
            <person name="Kuo R.C."/>
            <person name="Labutti K."/>
            <person name="Haridas S."/>
            <person name="Kuo A."/>
            <person name="Salamov A."/>
            <person name="Ahrendt S.R."/>
            <person name="Lipzen A."/>
            <person name="Sullivan W."/>
            <person name="Andreopoulos W.B."/>
            <person name="Clum A."/>
            <person name="Lindquist E."/>
            <person name="Daum C."/>
            <person name="Ramamoorthy G.K."/>
            <person name="Gryganskyi A."/>
            <person name="Culley D."/>
            <person name="Magnuson J.K."/>
            <person name="James T.Y."/>
            <person name="O'Malley M.A."/>
            <person name="Stajich J.E."/>
            <person name="Spatafora J.W."/>
            <person name="Visel A."/>
            <person name="Grigoriev I.V."/>
        </authorList>
    </citation>
    <scope>NUCLEOTIDE SEQUENCE [LARGE SCALE GENOMIC DNA]</scope>
    <source>
        <strain evidence="2 3">JEL800</strain>
    </source>
</reference>
<gene>
    <name evidence="2" type="ORF">BCR33DRAFT_232082</name>
</gene>
<comment type="caution">
    <text evidence="2">The sequence shown here is derived from an EMBL/GenBank/DDBJ whole genome shotgun (WGS) entry which is preliminary data.</text>
</comment>
<evidence type="ECO:0000256" key="1">
    <source>
        <dbReference type="SAM" id="MobiDB-lite"/>
    </source>
</evidence>